<dbReference type="OrthoDB" id="63584at2"/>
<dbReference type="AlphaFoldDB" id="A0A255DC58"/>
<dbReference type="PRINTS" id="PR00081">
    <property type="entry name" value="GDHRDH"/>
</dbReference>
<comment type="caution">
    <text evidence="1">The sequence shown here is derived from an EMBL/GenBank/DDBJ whole genome shotgun (WGS) entry which is preliminary data.</text>
</comment>
<dbReference type="InterPro" id="IPR036291">
    <property type="entry name" value="NAD(P)-bd_dom_sf"/>
</dbReference>
<proteinExistence type="predicted"/>
<accession>A0A255DC58</accession>
<name>A0A255DC58_9MYCO</name>
<dbReference type="Pfam" id="PF00106">
    <property type="entry name" value="adh_short"/>
    <property type="match status" value="1"/>
</dbReference>
<dbReference type="Proteomes" id="UP000216063">
    <property type="component" value="Unassembled WGS sequence"/>
</dbReference>
<dbReference type="InterPro" id="IPR002347">
    <property type="entry name" value="SDR_fam"/>
</dbReference>
<dbReference type="PANTHER" id="PTHR44147">
    <property type="entry name" value="DEHYDROGENASE/REDUCTASE SDR FAMILY MEMBER 1"/>
    <property type="match status" value="1"/>
</dbReference>
<evidence type="ECO:0000313" key="1">
    <source>
        <dbReference type="EMBL" id="OYN77049.1"/>
    </source>
</evidence>
<protein>
    <submittedName>
        <fullName evidence="1">Short-chain dehydrogenase</fullName>
    </submittedName>
</protein>
<dbReference type="EMBL" id="NOZR01000018">
    <property type="protein sequence ID" value="OYN77049.1"/>
    <property type="molecule type" value="Genomic_DNA"/>
</dbReference>
<dbReference type="Gene3D" id="3.40.50.720">
    <property type="entry name" value="NAD(P)-binding Rossmann-like Domain"/>
    <property type="match status" value="1"/>
</dbReference>
<dbReference type="PANTHER" id="PTHR44147:SF2">
    <property type="entry name" value="DEHYDROGENASE_REDUCTASE SDR FAMILY MEMBER 1"/>
    <property type="match status" value="1"/>
</dbReference>
<dbReference type="SUPFAM" id="SSF51735">
    <property type="entry name" value="NAD(P)-binding Rossmann-fold domains"/>
    <property type="match status" value="1"/>
</dbReference>
<evidence type="ECO:0000313" key="2">
    <source>
        <dbReference type="Proteomes" id="UP000216063"/>
    </source>
</evidence>
<reference evidence="1 2" key="1">
    <citation type="submission" date="2017-07" db="EMBL/GenBank/DDBJ databases">
        <title>The new phylogeny of genus Mycobacterium.</title>
        <authorList>
            <person name="Tortoli E."/>
            <person name="Trovato A."/>
            <person name="Cirillo D.M."/>
        </authorList>
    </citation>
    <scope>NUCLEOTIDE SEQUENCE [LARGE SCALE GENOMIC DNA]</scope>
    <source>
        <strain evidence="1 2">ATCC 33027</strain>
    </source>
</reference>
<keyword evidence="2" id="KW-1185">Reference proteome</keyword>
<gene>
    <name evidence="1" type="ORF">CG716_19540</name>
</gene>
<organism evidence="1 2">
    <name type="scientific">Mycolicibacterium sphagni</name>
    <dbReference type="NCBI Taxonomy" id="1786"/>
    <lineage>
        <taxon>Bacteria</taxon>
        <taxon>Bacillati</taxon>
        <taxon>Actinomycetota</taxon>
        <taxon>Actinomycetes</taxon>
        <taxon>Mycobacteriales</taxon>
        <taxon>Mycobacteriaceae</taxon>
        <taxon>Mycolicibacterium</taxon>
    </lineage>
</organism>
<sequence length="293" mass="30821">MITLSGKVVIVTGASRGIGKGIALALGELGATVYITGRTADSGRHELPGTVGQTAAEVSARGGIGIPVTVDHADDAAVDSLFDRVADEAGRLDILVNNAFALPEDLTDGKPFWDKPISYWQMVDVGVRSNFTAARRAAQIMVPQRSGLIVATSGYVGVTYTYGVVFGMSKAAVDRMARDMAIELQPHHVASVSLWQGLTMTERAQRNLAAQPEMTESIVTAPAVGCSPEFPGRVIAALATDPELMTLSGGTFITAELAGKYGITDIDGRVIPSLRAQRGSPIWRPVSKACHGC</sequence>
<dbReference type="RefSeq" id="WP_094482641.1">
    <property type="nucleotide sequence ID" value="NZ_NOZR01000018.1"/>
</dbReference>